<evidence type="ECO:0000313" key="4">
    <source>
        <dbReference type="Proteomes" id="UP000736672"/>
    </source>
</evidence>
<feature type="region of interest" description="Disordered" evidence="2">
    <location>
        <begin position="39"/>
        <end position="105"/>
    </location>
</feature>
<keyword evidence="1" id="KW-0175">Coiled coil</keyword>
<gene>
    <name evidence="3" type="ORF">B0J15DRAFT_468312</name>
</gene>
<feature type="compositionally biased region" description="Basic and acidic residues" evidence="2">
    <location>
        <begin position="63"/>
        <end position="72"/>
    </location>
</feature>
<feature type="compositionally biased region" description="Polar residues" evidence="2">
    <location>
        <begin position="46"/>
        <end position="61"/>
    </location>
</feature>
<dbReference type="EMBL" id="JAGTJS010000014">
    <property type="protein sequence ID" value="KAH7248302.1"/>
    <property type="molecule type" value="Genomic_DNA"/>
</dbReference>
<feature type="compositionally biased region" description="Basic residues" evidence="2">
    <location>
        <begin position="202"/>
        <end position="213"/>
    </location>
</feature>
<reference evidence="3" key="1">
    <citation type="journal article" date="2021" name="Nat. Commun.">
        <title>Genetic determinants of endophytism in the Arabidopsis root mycobiome.</title>
        <authorList>
            <person name="Mesny F."/>
            <person name="Miyauchi S."/>
            <person name="Thiergart T."/>
            <person name="Pickel B."/>
            <person name="Atanasova L."/>
            <person name="Karlsson M."/>
            <person name="Huettel B."/>
            <person name="Barry K.W."/>
            <person name="Haridas S."/>
            <person name="Chen C."/>
            <person name="Bauer D."/>
            <person name="Andreopoulos W."/>
            <person name="Pangilinan J."/>
            <person name="LaButti K."/>
            <person name="Riley R."/>
            <person name="Lipzen A."/>
            <person name="Clum A."/>
            <person name="Drula E."/>
            <person name="Henrissat B."/>
            <person name="Kohler A."/>
            <person name="Grigoriev I.V."/>
            <person name="Martin F.M."/>
            <person name="Hacquard S."/>
        </authorList>
    </citation>
    <scope>NUCLEOTIDE SEQUENCE</scope>
    <source>
        <strain evidence="3">FSSC 5 MPI-SDFR-AT-0091</strain>
    </source>
</reference>
<evidence type="ECO:0000256" key="2">
    <source>
        <dbReference type="SAM" id="MobiDB-lite"/>
    </source>
</evidence>
<evidence type="ECO:0000256" key="1">
    <source>
        <dbReference type="SAM" id="Coils"/>
    </source>
</evidence>
<organism evidence="3 4">
    <name type="scientific">Fusarium solani</name>
    <name type="common">Filamentous fungus</name>
    <dbReference type="NCBI Taxonomy" id="169388"/>
    <lineage>
        <taxon>Eukaryota</taxon>
        <taxon>Fungi</taxon>
        <taxon>Dikarya</taxon>
        <taxon>Ascomycota</taxon>
        <taxon>Pezizomycotina</taxon>
        <taxon>Sordariomycetes</taxon>
        <taxon>Hypocreomycetidae</taxon>
        <taxon>Hypocreales</taxon>
        <taxon>Nectriaceae</taxon>
        <taxon>Fusarium</taxon>
        <taxon>Fusarium solani species complex</taxon>
    </lineage>
</organism>
<evidence type="ECO:0000313" key="3">
    <source>
        <dbReference type="EMBL" id="KAH7248302.1"/>
    </source>
</evidence>
<sequence length="213" mass="23941">MLGLSKSLSQFPGFLRFHNTQTSSYKGFKRLSNKKDNTSLEVVDEYSSTTGIRETPSQQGNLEPRDPDIPEKRGHKRKRSWPSRESLTRRSKKRPRPGLQECPISDIANASESEASCPSAEISSAQLDILRFDIKLKELLVRITKLEEEIATIQSLNAENFSAKIKEHGCCCSEDPNLDKPSGNGGIGQNLRGPQKKEKERTSKKRKRQSVEA</sequence>
<comment type="caution">
    <text evidence="3">The sequence shown here is derived from an EMBL/GenBank/DDBJ whole genome shotgun (WGS) entry which is preliminary data.</text>
</comment>
<accession>A0A9P9H1S2</accession>
<feature type="region of interest" description="Disordered" evidence="2">
    <location>
        <begin position="173"/>
        <end position="213"/>
    </location>
</feature>
<dbReference type="AlphaFoldDB" id="A0A9P9H1S2"/>
<name>A0A9P9H1S2_FUSSL</name>
<protein>
    <submittedName>
        <fullName evidence="3">Uncharacterized protein</fullName>
    </submittedName>
</protein>
<proteinExistence type="predicted"/>
<feature type="coiled-coil region" evidence="1">
    <location>
        <begin position="129"/>
        <end position="156"/>
    </location>
</feature>
<dbReference type="Proteomes" id="UP000736672">
    <property type="component" value="Unassembled WGS sequence"/>
</dbReference>
<keyword evidence="4" id="KW-1185">Reference proteome</keyword>